<organism evidence="1 2">
    <name type="scientific">Methanogenium organophilum</name>
    <dbReference type="NCBI Taxonomy" id="2199"/>
    <lineage>
        <taxon>Archaea</taxon>
        <taxon>Methanobacteriati</taxon>
        <taxon>Methanobacteriota</taxon>
        <taxon>Stenosarchaea group</taxon>
        <taxon>Methanomicrobia</taxon>
        <taxon>Methanomicrobiales</taxon>
        <taxon>Methanomicrobiaceae</taxon>
        <taxon>Methanogenium</taxon>
    </lineage>
</organism>
<protein>
    <submittedName>
        <fullName evidence="1">Uncharacterized protein</fullName>
    </submittedName>
</protein>
<evidence type="ECO:0000313" key="2">
    <source>
        <dbReference type="Proteomes" id="UP001163096"/>
    </source>
</evidence>
<evidence type="ECO:0000313" key="1">
    <source>
        <dbReference type="EMBL" id="WAI00867.1"/>
    </source>
</evidence>
<dbReference type="EMBL" id="CP113361">
    <property type="protein sequence ID" value="WAI00867.1"/>
    <property type="molecule type" value="Genomic_DNA"/>
</dbReference>
<dbReference type="GeneID" id="76835567"/>
<name>A0A9X9T872_METOG</name>
<gene>
    <name evidence="1" type="ORF">OU421_10655</name>
</gene>
<sequence>MLETNEYIPVLQKLYNKSLILESPNEFEPVFWFHFKDAVAHLDFTLCILGYNIQSMRNIMNMEYMKWRIGEEKKEERDQFPAFINWLKANHRENFDKLPTLWRDIYDEENQASYRSFRIAMDPAAMKPLPARFFMDMINELFDKNFLKSLYKEASLGQLYQEFIGE</sequence>
<dbReference type="Proteomes" id="UP001163096">
    <property type="component" value="Chromosome"/>
</dbReference>
<dbReference type="RefSeq" id="WP_268186072.1">
    <property type="nucleotide sequence ID" value="NZ_CP113361.1"/>
</dbReference>
<accession>A0A9X9T872</accession>
<dbReference type="AlphaFoldDB" id="A0A9X9T872"/>
<dbReference type="KEGG" id="mou:OU421_10655"/>
<keyword evidence="2" id="KW-1185">Reference proteome</keyword>
<reference evidence="1" key="1">
    <citation type="submission" date="2022-11" db="EMBL/GenBank/DDBJ databases">
        <title>Complete genome sequence of Methanogenium organophilum DSM 3596.</title>
        <authorList>
            <person name="Chen S.-C."/>
            <person name="Lai S.-J."/>
            <person name="You Y.-T."/>
        </authorList>
    </citation>
    <scope>NUCLEOTIDE SEQUENCE</scope>
    <source>
        <strain evidence="1">DSM 3596</strain>
    </source>
</reference>
<proteinExistence type="predicted"/>